<gene>
    <name evidence="3" type="ORF">C8Q71DRAFT_771899</name>
</gene>
<dbReference type="PANTHER" id="PTHR12673">
    <property type="entry name" value="FACIOGENITAL DYSPLASIA PROTEIN"/>
    <property type="match status" value="1"/>
</dbReference>
<dbReference type="GeneID" id="72005104"/>
<name>A0ABQ8K8U5_9APHY</name>
<evidence type="ECO:0000313" key="4">
    <source>
        <dbReference type="Proteomes" id="UP000814176"/>
    </source>
</evidence>
<proteinExistence type="predicted"/>
<feature type="region of interest" description="Disordered" evidence="1">
    <location>
        <begin position="1141"/>
        <end position="1168"/>
    </location>
</feature>
<dbReference type="RefSeq" id="XP_047776364.1">
    <property type="nucleotide sequence ID" value="XM_047924372.1"/>
</dbReference>
<feature type="compositionally biased region" description="Polar residues" evidence="1">
    <location>
        <begin position="1154"/>
        <end position="1168"/>
    </location>
</feature>
<evidence type="ECO:0000259" key="2">
    <source>
        <dbReference type="PROSITE" id="PS50010"/>
    </source>
</evidence>
<feature type="region of interest" description="Disordered" evidence="1">
    <location>
        <begin position="813"/>
        <end position="892"/>
    </location>
</feature>
<feature type="compositionally biased region" description="Low complexity" evidence="1">
    <location>
        <begin position="928"/>
        <end position="939"/>
    </location>
</feature>
<feature type="region of interest" description="Disordered" evidence="1">
    <location>
        <begin position="632"/>
        <end position="757"/>
    </location>
</feature>
<dbReference type="Pfam" id="PF00621">
    <property type="entry name" value="RhoGEF"/>
    <property type="match status" value="1"/>
</dbReference>
<feature type="compositionally biased region" description="Low complexity" evidence="1">
    <location>
        <begin position="644"/>
        <end position="659"/>
    </location>
</feature>
<dbReference type="SUPFAM" id="SSF48065">
    <property type="entry name" value="DBL homology domain (DH-domain)"/>
    <property type="match status" value="1"/>
</dbReference>
<evidence type="ECO:0000256" key="1">
    <source>
        <dbReference type="SAM" id="MobiDB-lite"/>
    </source>
</evidence>
<dbReference type="CDD" id="cd00160">
    <property type="entry name" value="RhoGEF"/>
    <property type="match status" value="1"/>
</dbReference>
<dbReference type="InterPro" id="IPR035899">
    <property type="entry name" value="DBL_dom_sf"/>
</dbReference>
<dbReference type="PANTHER" id="PTHR12673:SF270">
    <property type="entry name" value="FYVE-TYPE DOMAIN-CONTAINING PROTEIN"/>
    <property type="match status" value="1"/>
</dbReference>
<dbReference type="InterPro" id="IPR000219">
    <property type="entry name" value="DH_dom"/>
</dbReference>
<reference evidence="3 4" key="1">
    <citation type="journal article" date="2021" name="Environ. Microbiol.">
        <title>Gene family expansions and transcriptome signatures uncover fungal adaptations to wood decay.</title>
        <authorList>
            <person name="Hage H."/>
            <person name="Miyauchi S."/>
            <person name="Viragh M."/>
            <person name="Drula E."/>
            <person name="Min B."/>
            <person name="Chaduli D."/>
            <person name="Navarro D."/>
            <person name="Favel A."/>
            <person name="Norest M."/>
            <person name="Lesage-Meessen L."/>
            <person name="Balint B."/>
            <person name="Merenyi Z."/>
            <person name="de Eugenio L."/>
            <person name="Morin E."/>
            <person name="Martinez A.T."/>
            <person name="Baldrian P."/>
            <person name="Stursova M."/>
            <person name="Martinez M.J."/>
            <person name="Novotny C."/>
            <person name="Magnuson J.K."/>
            <person name="Spatafora J.W."/>
            <person name="Maurice S."/>
            <person name="Pangilinan J."/>
            <person name="Andreopoulos W."/>
            <person name="LaButti K."/>
            <person name="Hundley H."/>
            <person name="Na H."/>
            <person name="Kuo A."/>
            <person name="Barry K."/>
            <person name="Lipzen A."/>
            <person name="Henrissat B."/>
            <person name="Riley R."/>
            <person name="Ahrendt S."/>
            <person name="Nagy L.G."/>
            <person name="Grigoriev I.V."/>
            <person name="Martin F."/>
            <person name="Rosso M.N."/>
        </authorList>
    </citation>
    <scope>NUCLEOTIDE SEQUENCE [LARGE SCALE GENOMIC DNA]</scope>
    <source>
        <strain evidence="3 4">CIRM-BRFM 1785</strain>
    </source>
</reference>
<dbReference type="Gene3D" id="1.20.900.10">
    <property type="entry name" value="Dbl homology (DH) domain"/>
    <property type="match status" value="1"/>
</dbReference>
<protein>
    <recommendedName>
        <fullName evidence="2">DH domain-containing protein</fullName>
    </recommendedName>
</protein>
<feature type="compositionally biased region" description="Polar residues" evidence="1">
    <location>
        <begin position="660"/>
        <end position="688"/>
    </location>
</feature>
<dbReference type="EMBL" id="JADCUA010000017">
    <property type="protein sequence ID" value="KAH9833648.1"/>
    <property type="molecule type" value="Genomic_DNA"/>
</dbReference>
<feature type="region of interest" description="Disordered" evidence="1">
    <location>
        <begin position="925"/>
        <end position="1039"/>
    </location>
</feature>
<feature type="region of interest" description="Disordered" evidence="1">
    <location>
        <begin position="1"/>
        <end position="25"/>
    </location>
</feature>
<sequence>MALNLSPRKVVPLASGDDPRPRLRTRSTLPSLTKRVFLCGVVVEGAGNGPIPEDVQDMLASFGEYLEAESEANSTPSLSSTSADTFTTGTRKLAAANASALAQNIKELLTTEQSYVERLRALKRDYADPLRKFARNKDTSILPAYEANTLFGNVDNLLPVNESFLVDLERMGTPGGPGVGDVALKHFKTFRGFEHYKMYYSKREEAQRIFEAQVKKSSSFAAYIDRVKYHGPNNGRSCVGLRELLMEPVQRIPRYTLLFRLMIKHMAPDDPQRAKLVEADKIASQIALAETDENTKRAERMFCLRNSIEDFPPALLSNSRRFIDCIDVEDVADAGFGPGGDAQPTTTLHCTLFLFDDKLMIVRRPNDKCGRALTGLDDMDKPTTKAHPLSMRKLKKAQMSCKGVVNVMDVVATDVGGSDMHMYLENPPHDQGDRWSGRPFRSLVAVHPPSNQRDTKLTEERKAQFLENLWNAQAWYRTRNSLSVVIQAEEREVESYAGKKTIARTYFNVYTRPGYLSEDKKPKVVVHIDPLGSADRIPFGGRSPPYVVITVQPMPGALSRYEVTSNDPDDETESDIVHNTVVPARVVQTIHQYGLFKFSTGQNSRPSTPTATRSRAAIFGLDVISRNLFNSRPGSATNDVFGGSTNSSRRTRTTASHSSMYTGSMSTAGHGSSLSRFSQAPSTLTAATSIEDEQSFRGSKSSRRSRSLSQSKKLVKRPKSPRVDDSVSEPDSSVSERSNRWPISRTRSEPAELVDDEDDAAILHCAFADEEDPDLEGQLELAQLNGQTHSEQHWAHLKLDDPIDEDIYDEQPNVTRPLSRASRTTRHLPDIPMSLHDRRSPSPRPESSLDTRTITPDIHRARSLSRHSSDRRPLGPRSPSPLPPRTPSPMPARALSPILAAVDAHAYMLDTAPSVDADLAHETTLVNSSQSPGASPGGPLVTPVKPRIPRSKRQPFEPTQNLETTPKAERHALSQTTVTPIEPLSIKKKSSVASSTRSSPSRSRPTSSQTVRGSPRGKRNGGFKSSPGSPGPVMPPSIALPVSSEESARLMRLVETTKEDLESSRRAVKRIRLETERLRYLAPTAESPTRQTDPFARAASPFGSPIKTRIPRFPEFKAESKDREARLKELQLVINRRKERGGVQSWQKQEEGCSRSQTPASPGTPTNVQDIADSIDDLLEQADRALENAVANEQSVQVDVDEVVALLNQRTSELITAQTQLKSTRVQLETVKALVDHSRDEKDYLFDAFNDELLKMYDDASLDSEDAWSAMTKDLRDTKKSQKLAAQENSRLKRRIGDLEMQQEEWGALLRAHGLIP</sequence>
<dbReference type="Proteomes" id="UP000814176">
    <property type="component" value="Unassembled WGS sequence"/>
</dbReference>
<feature type="region of interest" description="Disordered" evidence="1">
    <location>
        <begin position="1085"/>
        <end position="1109"/>
    </location>
</feature>
<organism evidence="3 4">
    <name type="scientific">Rhodofomes roseus</name>
    <dbReference type="NCBI Taxonomy" id="34475"/>
    <lineage>
        <taxon>Eukaryota</taxon>
        <taxon>Fungi</taxon>
        <taxon>Dikarya</taxon>
        <taxon>Basidiomycota</taxon>
        <taxon>Agaricomycotina</taxon>
        <taxon>Agaricomycetes</taxon>
        <taxon>Polyporales</taxon>
        <taxon>Rhodofomes</taxon>
    </lineage>
</organism>
<accession>A0ABQ8K8U5</accession>
<dbReference type="InterPro" id="IPR051092">
    <property type="entry name" value="FYVE_RhoGEF_PH"/>
</dbReference>
<comment type="caution">
    <text evidence="3">The sequence shown here is derived from an EMBL/GenBank/DDBJ whole genome shotgun (WGS) entry which is preliminary data.</text>
</comment>
<dbReference type="SMART" id="SM00325">
    <property type="entry name" value="RhoGEF"/>
    <property type="match status" value="1"/>
</dbReference>
<feature type="compositionally biased region" description="Pro residues" evidence="1">
    <location>
        <begin position="876"/>
        <end position="890"/>
    </location>
</feature>
<feature type="domain" description="DH" evidence="2">
    <location>
        <begin position="100"/>
        <end position="293"/>
    </location>
</feature>
<keyword evidence="4" id="KW-1185">Reference proteome</keyword>
<feature type="compositionally biased region" description="Low complexity" evidence="1">
    <location>
        <begin position="991"/>
        <end position="1012"/>
    </location>
</feature>
<evidence type="ECO:0000313" key="3">
    <source>
        <dbReference type="EMBL" id="KAH9833648.1"/>
    </source>
</evidence>
<dbReference type="PROSITE" id="PS50010">
    <property type="entry name" value="DH_2"/>
    <property type="match status" value="1"/>
</dbReference>